<dbReference type="Pfam" id="PF21365">
    <property type="entry name" value="Glyco_hydro_31_3rd"/>
    <property type="match status" value="1"/>
</dbReference>
<evidence type="ECO:0000256" key="3">
    <source>
        <dbReference type="SAM" id="SignalP"/>
    </source>
</evidence>
<keyword evidence="7" id="KW-1185">Reference proteome</keyword>
<keyword evidence="3" id="KW-0732">Signal</keyword>
<name>A0AAD4KQ22_9EURO</name>
<feature type="signal peptide" evidence="3">
    <location>
        <begin position="1"/>
        <end position="21"/>
    </location>
</feature>
<comment type="caution">
    <text evidence="6">The sequence shown here is derived from an EMBL/GenBank/DDBJ whole genome shotgun (WGS) entry which is preliminary data.</text>
</comment>
<dbReference type="Gene3D" id="2.60.40.1760">
    <property type="entry name" value="glycosyl hydrolase (family 31)"/>
    <property type="match status" value="1"/>
</dbReference>
<dbReference type="GeneID" id="70251167"/>
<dbReference type="PANTHER" id="PTHR43863">
    <property type="entry name" value="HYDROLASE, PUTATIVE (AFU_ORTHOLOGUE AFUA_1G03140)-RELATED"/>
    <property type="match status" value="1"/>
</dbReference>
<dbReference type="GO" id="GO:0004553">
    <property type="term" value="F:hydrolase activity, hydrolyzing O-glycosyl compounds"/>
    <property type="evidence" value="ECO:0007669"/>
    <property type="project" value="InterPro"/>
</dbReference>
<sequence>MKAYSPALLASFITVWSLANADGIRLINGHENVLIQPWGKDGFRIRATLDKIPDGKHSHTLLNDSHSVILDPPLDKSLLIGTNYNTTITATQNASLVNGYASVSITENQLSFYRIDEGGNRTLVLQELKLGTPGFPPRWYNKKSFQDGFRSQYTFQAPDSESEHLFGTGSDLTGYLNKKNQTIDLVKFNSLNPIPTIMSDRGYLFFWNVPSLGKIELSPTRTRFSSDHTRIVDYYIAIRPPADFDGLLERYTAVTGRSPMIPDFGMGFWQCKLRYASQEEIMNVTTGFAQRKIPMSLLVIDYLSWLHEGDWKLNSSAFPDVPKMAREVKKLTGSEMMASVWPSIENASPNWANVSSLGLTAQTFAPTDIAGLWQNKYVHLLDSMNPAARQFLWSNLKENYYQNGIRNFWLDEDEGGQVANDVYPWTDYSLGAGDQYAMLYPYFHQMGVHEGQLNASGSTEPTALSLTRSSWAGSQRFSSVVWSGDIFETWESMRQMIVAGQSMALSAQGWWTLDIGGFKTNGQPSSGNISNPEYQELYVRWLQWGTFLPIMRNHGDRTCLPSAQGNFLTCPNGIYGPENEQIIVSYIKLRYALQPYIKALFRQLSLSGRAIMRPLFMDFSVTDPYTLTATEILKEQYMFGPRLLVAPVTTYQATNATVYLPKLPSSAPDSKWTYWWSNRTYEGGQWVTVSAKKETIPLFRLGSVSDILTGNI</sequence>
<evidence type="ECO:0000259" key="4">
    <source>
        <dbReference type="Pfam" id="PF01055"/>
    </source>
</evidence>
<dbReference type="GO" id="GO:0005975">
    <property type="term" value="P:carbohydrate metabolic process"/>
    <property type="evidence" value="ECO:0007669"/>
    <property type="project" value="InterPro"/>
</dbReference>
<dbReference type="Proteomes" id="UP001201262">
    <property type="component" value="Unassembled WGS sequence"/>
</dbReference>
<organism evidence="6 7">
    <name type="scientific">Talaromyces proteolyticus</name>
    <dbReference type="NCBI Taxonomy" id="1131652"/>
    <lineage>
        <taxon>Eukaryota</taxon>
        <taxon>Fungi</taxon>
        <taxon>Dikarya</taxon>
        <taxon>Ascomycota</taxon>
        <taxon>Pezizomycotina</taxon>
        <taxon>Eurotiomycetes</taxon>
        <taxon>Eurotiomycetidae</taxon>
        <taxon>Eurotiales</taxon>
        <taxon>Trichocomaceae</taxon>
        <taxon>Talaromyces</taxon>
        <taxon>Talaromyces sect. Bacilispori</taxon>
    </lineage>
</organism>
<keyword evidence="2" id="KW-0326">Glycosidase</keyword>
<dbReference type="AlphaFoldDB" id="A0AAD4KQ22"/>
<dbReference type="SUPFAM" id="SSF74650">
    <property type="entry name" value="Galactose mutarotase-like"/>
    <property type="match status" value="1"/>
</dbReference>
<dbReference type="InterPro" id="IPR051816">
    <property type="entry name" value="Glycosyl_Hydrolase_31"/>
</dbReference>
<evidence type="ECO:0000313" key="7">
    <source>
        <dbReference type="Proteomes" id="UP001201262"/>
    </source>
</evidence>
<dbReference type="SUPFAM" id="SSF51445">
    <property type="entry name" value="(Trans)glycosidases"/>
    <property type="match status" value="1"/>
</dbReference>
<gene>
    <name evidence="6" type="ORF">BGW36DRAFT_430706</name>
</gene>
<dbReference type="EMBL" id="JAJTJA010000010">
    <property type="protein sequence ID" value="KAH8692964.1"/>
    <property type="molecule type" value="Genomic_DNA"/>
</dbReference>
<evidence type="ECO:0000256" key="1">
    <source>
        <dbReference type="ARBA" id="ARBA00007806"/>
    </source>
</evidence>
<dbReference type="GO" id="GO:0030246">
    <property type="term" value="F:carbohydrate binding"/>
    <property type="evidence" value="ECO:0007669"/>
    <property type="project" value="InterPro"/>
</dbReference>
<feature type="domain" description="Glycoside hydrolase family 31 TIM barrel" evidence="4">
    <location>
        <begin position="259"/>
        <end position="597"/>
    </location>
</feature>
<evidence type="ECO:0000259" key="5">
    <source>
        <dbReference type="Pfam" id="PF21365"/>
    </source>
</evidence>
<feature type="chain" id="PRO_5042223166" evidence="3">
    <location>
        <begin position="22"/>
        <end position="712"/>
    </location>
</feature>
<dbReference type="SUPFAM" id="SSF51011">
    <property type="entry name" value="Glycosyl hydrolase domain"/>
    <property type="match status" value="1"/>
</dbReference>
<keyword evidence="2 6" id="KW-0378">Hydrolase</keyword>
<comment type="similarity">
    <text evidence="1 2">Belongs to the glycosyl hydrolase 31 family.</text>
</comment>
<protein>
    <submittedName>
        <fullName evidence="6">Glycosyl hydrolases family 31-domain-containing protein</fullName>
    </submittedName>
</protein>
<feature type="domain" description="Glycosyl hydrolase family 31 C-terminal" evidence="5">
    <location>
        <begin position="608"/>
        <end position="699"/>
    </location>
</feature>
<evidence type="ECO:0000256" key="2">
    <source>
        <dbReference type="RuleBase" id="RU361185"/>
    </source>
</evidence>
<dbReference type="CDD" id="cd14752">
    <property type="entry name" value="GH31_N"/>
    <property type="match status" value="1"/>
</dbReference>
<dbReference type="InterPro" id="IPR017853">
    <property type="entry name" value="GH"/>
</dbReference>
<dbReference type="Gene3D" id="2.60.40.1180">
    <property type="entry name" value="Golgi alpha-mannosidase II"/>
    <property type="match status" value="1"/>
</dbReference>
<dbReference type="InterPro" id="IPR048395">
    <property type="entry name" value="Glyco_hydro_31_C"/>
</dbReference>
<proteinExistence type="inferred from homology"/>
<dbReference type="Pfam" id="PF01055">
    <property type="entry name" value="Glyco_hydro_31_2nd"/>
    <property type="match status" value="1"/>
</dbReference>
<dbReference type="Gene3D" id="3.20.20.80">
    <property type="entry name" value="Glycosidases"/>
    <property type="match status" value="1"/>
</dbReference>
<accession>A0AAD4KQ22</accession>
<reference evidence="6" key="1">
    <citation type="submission" date="2021-12" db="EMBL/GenBank/DDBJ databases">
        <title>Convergent genome expansion in fungi linked to evolution of root-endophyte symbiosis.</title>
        <authorList>
            <consortium name="DOE Joint Genome Institute"/>
            <person name="Ke Y.-H."/>
            <person name="Bonito G."/>
            <person name="Liao H.-L."/>
            <person name="Looney B."/>
            <person name="Rojas-Flechas A."/>
            <person name="Nash J."/>
            <person name="Hameed K."/>
            <person name="Schadt C."/>
            <person name="Martin F."/>
            <person name="Crous P.W."/>
            <person name="Miettinen O."/>
            <person name="Magnuson J.K."/>
            <person name="Labbe J."/>
            <person name="Jacobson D."/>
            <person name="Doktycz M.J."/>
            <person name="Veneault-Fourrey C."/>
            <person name="Kuo A."/>
            <person name="Mondo S."/>
            <person name="Calhoun S."/>
            <person name="Riley R."/>
            <person name="Ohm R."/>
            <person name="LaButti K."/>
            <person name="Andreopoulos B."/>
            <person name="Pangilinan J."/>
            <person name="Nolan M."/>
            <person name="Tritt A."/>
            <person name="Clum A."/>
            <person name="Lipzen A."/>
            <person name="Daum C."/>
            <person name="Barry K."/>
            <person name="Grigoriev I.V."/>
            <person name="Vilgalys R."/>
        </authorList>
    </citation>
    <scope>NUCLEOTIDE SEQUENCE</scope>
    <source>
        <strain evidence="6">PMI_201</strain>
    </source>
</reference>
<dbReference type="InterPro" id="IPR000322">
    <property type="entry name" value="Glyco_hydro_31_TIM"/>
</dbReference>
<dbReference type="RefSeq" id="XP_046068837.1">
    <property type="nucleotide sequence ID" value="XM_046220880.1"/>
</dbReference>
<evidence type="ECO:0000313" key="6">
    <source>
        <dbReference type="EMBL" id="KAH8692964.1"/>
    </source>
</evidence>
<dbReference type="InterPro" id="IPR013780">
    <property type="entry name" value="Glyco_hydro_b"/>
</dbReference>
<dbReference type="PANTHER" id="PTHR43863:SF2">
    <property type="entry name" value="MALTASE-GLUCOAMYLASE"/>
    <property type="match status" value="1"/>
</dbReference>
<dbReference type="InterPro" id="IPR011013">
    <property type="entry name" value="Gal_mutarotase_sf_dom"/>
</dbReference>